<feature type="region of interest" description="Disordered" evidence="6">
    <location>
        <begin position="1"/>
        <end position="21"/>
    </location>
</feature>
<dbReference type="PANTHER" id="PTHR30074">
    <property type="entry name" value="FORMATE DEHYDROGENASE, NITRATE-INDUCIBLE, CYTOCHROME B556 FDN SUBUNIT"/>
    <property type="match status" value="1"/>
</dbReference>
<evidence type="ECO:0000256" key="7">
    <source>
        <dbReference type="SAM" id="Phobius"/>
    </source>
</evidence>
<dbReference type="PANTHER" id="PTHR30074:SF6">
    <property type="entry name" value="FORMATE DEHYDROGENASE GAMMA SUBUNIT"/>
    <property type="match status" value="1"/>
</dbReference>
<dbReference type="InterPro" id="IPR051817">
    <property type="entry name" value="FDH_cytochrome_b556_subunit"/>
</dbReference>
<evidence type="ECO:0000313" key="10">
    <source>
        <dbReference type="Proteomes" id="UP001501427"/>
    </source>
</evidence>
<protein>
    <submittedName>
        <fullName evidence="9">Formate dehydrogenase subunit gamma</fullName>
    </submittedName>
</protein>
<reference evidence="10" key="1">
    <citation type="journal article" date="2019" name="Int. J. Syst. Evol. Microbiol.">
        <title>The Global Catalogue of Microorganisms (GCM) 10K type strain sequencing project: providing services to taxonomists for standard genome sequencing and annotation.</title>
        <authorList>
            <consortium name="The Broad Institute Genomics Platform"/>
            <consortium name="The Broad Institute Genome Sequencing Center for Infectious Disease"/>
            <person name="Wu L."/>
            <person name="Ma J."/>
        </authorList>
    </citation>
    <scope>NUCLEOTIDE SEQUENCE [LARGE SCALE GENOMIC DNA]</scope>
    <source>
        <strain evidence="10">JCM 10667</strain>
    </source>
</reference>
<feature type="domain" description="Cytochrome b561 bacterial/Ni-hydrogenase" evidence="8">
    <location>
        <begin position="33"/>
        <end position="210"/>
    </location>
</feature>
<evidence type="ECO:0000259" key="8">
    <source>
        <dbReference type="Pfam" id="PF01292"/>
    </source>
</evidence>
<dbReference type="InterPro" id="IPR011577">
    <property type="entry name" value="Cyt_b561_bac/Ni-Hgenase"/>
</dbReference>
<evidence type="ECO:0000256" key="4">
    <source>
        <dbReference type="ARBA" id="ARBA00022989"/>
    </source>
</evidence>
<evidence type="ECO:0000256" key="6">
    <source>
        <dbReference type="SAM" id="MobiDB-lite"/>
    </source>
</evidence>
<feature type="transmembrane region" description="Helical" evidence="7">
    <location>
        <begin position="77"/>
        <end position="98"/>
    </location>
</feature>
<keyword evidence="2" id="KW-1003">Cell membrane</keyword>
<dbReference type="Proteomes" id="UP001501427">
    <property type="component" value="Unassembled WGS sequence"/>
</dbReference>
<evidence type="ECO:0000256" key="5">
    <source>
        <dbReference type="ARBA" id="ARBA00023136"/>
    </source>
</evidence>
<accession>A0ABP3Q9R9</accession>
<keyword evidence="5 7" id="KW-0472">Membrane</keyword>
<feature type="transmembrane region" description="Helical" evidence="7">
    <location>
        <begin position="142"/>
        <end position="161"/>
    </location>
</feature>
<evidence type="ECO:0000256" key="3">
    <source>
        <dbReference type="ARBA" id="ARBA00022692"/>
    </source>
</evidence>
<keyword evidence="4 7" id="KW-1133">Transmembrane helix</keyword>
<dbReference type="Gene3D" id="1.20.950.20">
    <property type="entry name" value="Transmembrane di-heme cytochromes, Chain C"/>
    <property type="match status" value="1"/>
</dbReference>
<gene>
    <name evidence="9" type="ORF">GCM10009546_56030</name>
</gene>
<keyword evidence="10" id="KW-1185">Reference proteome</keyword>
<dbReference type="EMBL" id="BAAAHD010000062">
    <property type="protein sequence ID" value="GAA0586446.1"/>
    <property type="molecule type" value="Genomic_DNA"/>
</dbReference>
<proteinExistence type="predicted"/>
<feature type="transmembrane region" description="Helical" evidence="7">
    <location>
        <begin position="181"/>
        <end position="198"/>
    </location>
</feature>
<keyword evidence="3 7" id="KW-0812">Transmembrane</keyword>
<organism evidence="9 10">
    <name type="scientific">Actinomadura livida</name>
    <dbReference type="NCBI Taxonomy" id="79909"/>
    <lineage>
        <taxon>Bacteria</taxon>
        <taxon>Bacillati</taxon>
        <taxon>Actinomycetota</taxon>
        <taxon>Actinomycetes</taxon>
        <taxon>Streptosporangiales</taxon>
        <taxon>Thermomonosporaceae</taxon>
        <taxon>Actinomadura</taxon>
    </lineage>
</organism>
<evidence type="ECO:0000313" key="9">
    <source>
        <dbReference type="EMBL" id="GAA0586446.1"/>
    </source>
</evidence>
<dbReference type="Pfam" id="PF01292">
    <property type="entry name" value="Ni_hydr_CYTB"/>
    <property type="match status" value="1"/>
</dbReference>
<name>A0ABP3Q9R9_9ACTN</name>
<comment type="subcellular location">
    <subcellularLocation>
        <location evidence="1">Cell membrane</location>
        <topology evidence="1">Multi-pass membrane protein</topology>
    </subcellularLocation>
</comment>
<dbReference type="SUPFAM" id="SSF81342">
    <property type="entry name" value="Transmembrane di-heme cytochromes"/>
    <property type="match status" value="1"/>
</dbReference>
<feature type="region of interest" description="Disordered" evidence="6">
    <location>
        <begin position="226"/>
        <end position="266"/>
    </location>
</feature>
<evidence type="ECO:0000256" key="2">
    <source>
        <dbReference type="ARBA" id="ARBA00022475"/>
    </source>
</evidence>
<comment type="caution">
    <text evidence="9">The sequence shown here is derived from an EMBL/GenBank/DDBJ whole genome shotgun (WGS) entry which is preliminary data.</text>
</comment>
<feature type="transmembrane region" description="Helical" evidence="7">
    <location>
        <begin position="46"/>
        <end position="65"/>
    </location>
</feature>
<evidence type="ECO:0000256" key="1">
    <source>
        <dbReference type="ARBA" id="ARBA00004651"/>
    </source>
</evidence>
<dbReference type="InterPro" id="IPR016174">
    <property type="entry name" value="Di-haem_cyt_TM"/>
</dbReference>
<sequence>MTMSQHDPPPPDRPLADPPRHGAVSDGRVLLERFTGAERLIHHMTALWMLVCLVTAALLYLPMLSTLVGHRELVKTLHVWFGFSLPAPIVLGLMSRAFRADLRRFNRFAPHDWQWLRSGDRRVVRYGRGVFPVGKFNAGQKLNAAFTAGAILVMLGTGEIMTFPGPWGDRWRTGATFVHDWLFLAIAVVTAGHLWQAFRDRGALQGMLTGRVDPDWAARHHAGWAEAVRKSSGDVPSSQVGRAHGDSDEPSAGGRPEFAKRPPGMS</sequence>